<feature type="transmembrane region" description="Helical" evidence="16">
    <location>
        <begin position="109"/>
        <end position="129"/>
    </location>
</feature>
<gene>
    <name evidence="18" type="ORF">BaRGS_00020269</name>
</gene>
<keyword evidence="19" id="KW-1185">Reference proteome</keyword>
<feature type="region of interest" description="Disordered" evidence="15">
    <location>
        <begin position="1"/>
        <end position="35"/>
    </location>
</feature>
<dbReference type="GO" id="GO:0046872">
    <property type="term" value="F:metal ion binding"/>
    <property type="evidence" value="ECO:0007669"/>
    <property type="project" value="UniProtKB-KW"/>
</dbReference>
<keyword evidence="8 16" id="KW-1133">Transmembrane helix</keyword>
<keyword evidence="11" id="KW-1015">Disulfide bond</keyword>
<evidence type="ECO:0000256" key="10">
    <source>
        <dbReference type="ARBA" id="ARBA00023136"/>
    </source>
</evidence>
<proteinExistence type="inferred from homology"/>
<dbReference type="PANTHER" id="PTHR22950:SF244">
    <property type="entry name" value="NEUTRAL AMINO ACID TRANSPORTER 9"/>
    <property type="match status" value="1"/>
</dbReference>
<evidence type="ECO:0000256" key="2">
    <source>
        <dbReference type="ARBA" id="ARBA00004155"/>
    </source>
</evidence>
<evidence type="ECO:0000256" key="12">
    <source>
        <dbReference type="ARBA" id="ARBA00023180"/>
    </source>
</evidence>
<evidence type="ECO:0000256" key="7">
    <source>
        <dbReference type="ARBA" id="ARBA00022970"/>
    </source>
</evidence>
<evidence type="ECO:0000256" key="9">
    <source>
        <dbReference type="ARBA" id="ARBA00023053"/>
    </source>
</evidence>
<feature type="compositionally biased region" description="Polar residues" evidence="15">
    <location>
        <begin position="12"/>
        <end position="31"/>
    </location>
</feature>
<keyword evidence="9" id="KW-0915">Sodium</keyword>
<evidence type="ECO:0000256" key="1">
    <source>
        <dbReference type="ARBA" id="ARBA00004107"/>
    </source>
</evidence>
<keyword evidence="5" id="KW-0479">Metal-binding</keyword>
<keyword evidence="10 16" id="KW-0472">Membrane</keyword>
<dbReference type="AlphaFoldDB" id="A0ABD0KN58"/>
<keyword evidence="4 16" id="KW-0812">Transmembrane</keyword>
<dbReference type="PANTHER" id="PTHR22950">
    <property type="entry name" value="AMINO ACID TRANSPORTER"/>
    <property type="match status" value="1"/>
</dbReference>
<dbReference type="Pfam" id="PF01490">
    <property type="entry name" value="Aa_trans"/>
    <property type="match status" value="2"/>
</dbReference>
<reference evidence="18 19" key="1">
    <citation type="journal article" date="2023" name="Sci. Data">
        <title>Genome assembly of the Korean intertidal mud-creeper Batillaria attramentaria.</title>
        <authorList>
            <person name="Patra A.K."/>
            <person name="Ho P.T."/>
            <person name="Jun S."/>
            <person name="Lee S.J."/>
            <person name="Kim Y."/>
            <person name="Won Y.J."/>
        </authorList>
    </citation>
    <scope>NUCLEOTIDE SEQUENCE [LARGE SCALE GENOMIC DNA]</scope>
    <source>
        <strain evidence="18">Wonlab-2016</strain>
    </source>
</reference>
<evidence type="ECO:0000259" key="17">
    <source>
        <dbReference type="Pfam" id="PF01490"/>
    </source>
</evidence>
<feature type="transmembrane region" description="Helical" evidence="16">
    <location>
        <begin position="301"/>
        <end position="322"/>
    </location>
</feature>
<feature type="transmembrane region" description="Helical" evidence="16">
    <location>
        <begin position="214"/>
        <end position="240"/>
    </location>
</feature>
<dbReference type="GO" id="GO:0006865">
    <property type="term" value="P:amino acid transport"/>
    <property type="evidence" value="ECO:0007669"/>
    <property type="project" value="UniProtKB-KW"/>
</dbReference>
<evidence type="ECO:0000256" key="16">
    <source>
        <dbReference type="SAM" id="Phobius"/>
    </source>
</evidence>
<feature type="transmembrane region" description="Helical" evidence="16">
    <location>
        <begin position="445"/>
        <end position="468"/>
    </location>
</feature>
<evidence type="ECO:0000256" key="5">
    <source>
        <dbReference type="ARBA" id="ARBA00022723"/>
    </source>
</evidence>
<feature type="domain" description="Amino acid transporter transmembrane" evidence="17">
    <location>
        <begin position="109"/>
        <end position="231"/>
    </location>
</feature>
<feature type="transmembrane region" description="Helical" evidence="16">
    <location>
        <begin position="409"/>
        <end position="433"/>
    </location>
</feature>
<accession>A0ABD0KN58</accession>
<dbReference type="GO" id="GO:0005765">
    <property type="term" value="C:lysosomal membrane"/>
    <property type="evidence" value="ECO:0007669"/>
    <property type="project" value="UniProtKB-SubCell"/>
</dbReference>
<dbReference type="GO" id="GO:0031902">
    <property type="term" value="C:late endosome membrane"/>
    <property type="evidence" value="ECO:0007669"/>
    <property type="project" value="UniProtKB-SubCell"/>
</dbReference>
<evidence type="ECO:0000256" key="6">
    <source>
        <dbReference type="ARBA" id="ARBA00022753"/>
    </source>
</evidence>
<keyword evidence="13" id="KW-0458">Lysosome</keyword>
<evidence type="ECO:0000256" key="15">
    <source>
        <dbReference type="SAM" id="MobiDB-lite"/>
    </source>
</evidence>
<evidence type="ECO:0000256" key="14">
    <source>
        <dbReference type="ARBA" id="ARBA00038442"/>
    </source>
</evidence>
<dbReference type="EMBL" id="JACVVK020000150">
    <property type="protein sequence ID" value="KAK7488484.1"/>
    <property type="molecule type" value="Genomic_DNA"/>
</dbReference>
<name>A0ABD0KN58_9CAEN</name>
<comment type="subcellular location">
    <subcellularLocation>
        <location evidence="1">Late endosome membrane</location>
        <topology evidence="1">Multi-pass membrane protein</topology>
    </subcellularLocation>
    <subcellularLocation>
        <location evidence="2">Lysosome membrane</location>
        <topology evidence="2">Multi-pass membrane protein</topology>
    </subcellularLocation>
</comment>
<sequence length="471" mass="52759">MDAPAERGENGASANGRLSQSRNYRTVQQQSTEEEERVIRRPIAFHWSINNADSNGDDVEDLEKTALLARYKYISRLDPSHESRLVMPAHIVPEEYLIRILVPIRGRQSSLVTIFAFWNTMMGTSLLSMPWAIQQAGYVCGIVMLVVMAFIMGYTAYRVLKSVDFLVGQTVQEFSDVCRHYLGRYAEMLAISCSLLALLGGMIVYWILMTNFLYHIVYFIFCRFLPLGALGTLSVMYLLIFATVKASHWGFHLQLSTGTEFSTDEPYLTPGISALAYFVHNCVLTVTANQEKPENNVRDLVIAYTLVAVTYMYMGIVFYTSYPMAKSCIEDNLLNNMASSDIMSFIARIGLFLQMMCVFPLLCYILRVQVLQAIFGNGWPSWRHVGLLNIILVGVCLVFAVFLPHIGKIIGFVGAFCGLTYAIALPCIVYILACRQSGTLTWPKLVFHCVLIAIGVANFIAQFVLLGVGDS</sequence>
<feature type="transmembrane region" description="Helical" evidence="16">
    <location>
        <begin position="385"/>
        <end position="403"/>
    </location>
</feature>
<feature type="transmembrane region" description="Helical" evidence="16">
    <location>
        <begin position="189"/>
        <end position="208"/>
    </location>
</feature>
<organism evidence="18 19">
    <name type="scientific">Batillaria attramentaria</name>
    <dbReference type="NCBI Taxonomy" id="370345"/>
    <lineage>
        <taxon>Eukaryota</taxon>
        <taxon>Metazoa</taxon>
        <taxon>Spiralia</taxon>
        <taxon>Lophotrochozoa</taxon>
        <taxon>Mollusca</taxon>
        <taxon>Gastropoda</taxon>
        <taxon>Caenogastropoda</taxon>
        <taxon>Sorbeoconcha</taxon>
        <taxon>Cerithioidea</taxon>
        <taxon>Batillariidae</taxon>
        <taxon>Batillaria</taxon>
    </lineage>
</organism>
<protein>
    <recommendedName>
        <fullName evidence="17">Amino acid transporter transmembrane domain-containing protein</fullName>
    </recommendedName>
</protein>
<dbReference type="Proteomes" id="UP001519460">
    <property type="component" value="Unassembled WGS sequence"/>
</dbReference>
<dbReference type="InterPro" id="IPR013057">
    <property type="entry name" value="AA_transpt_TM"/>
</dbReference>
<comment type="similarity">
    <text evidence="14">Belongs to the amino acid/polyamine transporter 2 family. SLC38A9 subfamily.</text>
</comment>
<feature type="domain" description="Amino acid transporter transmembrane" evidence="17">
    <location>
        <begin position="233"/>
        <end position="461"/>
    </location>
</feature>
<evidence type="ECO:0000256" key="4">
    <source>
        <dbReference type="ARBA" id="ARBA00022692"/>
    </source>
</evidence>
<keyword evidence="12" id="KW-0325">Glycoprotein</keyword>
<evidence type="ECO:0000256" key="13">
    <source>
        <dbReference type="ARBA" id="ARBA00023228"/>
    </source>
</evidence>
<keyword evidence="3" id="KW-0813">Transport</keyword>
<keyword evidence="6" id="KW-0967">Endosome</keyword>
<keyword evidence="7" id="KW-0029">Amino-acid transport</keyword>
<comment type="caution">
    <text evidence="18">The sequence shown here is derived from an EMBL/GenBank/DDBJ whole genome shotgun (WGS) entry which is preliminary data.</text>
</comment>
<evidence type="ECO:0000256" key="11">
    <source>
        <dbReference type="ARBA" id="ARBA00023157"/>
    </source>
</evidence>
<evidence type="ECO:0000256" key="8">
    <source>
        <dbReference type="ARBA" id="ARBA00022989"/>
    </source>
</evidence>
<feature type="transmembrane region" description="Helical" evidence="16">
    <location>
        <begin position="342"/>
        <end position="365"/>
    </location>
</feature>
<evidence type="ECO:0000313" key="19">
    <source>
        <dbReference type="Proteomes" id="UP001519460"/>
    </source>
</evidence>
<evidence type="ECO:0000256" key="3">
    <source>
        <dbReference type="ARBA" id="ARBA00022448"/>
    </source>
</evidence>
<evidence type="ECO:0000313" key="18">
    <source>
        <dbReference type="EMBL" id="KAK7488484.1"/>
    </source>
</evidence>
<feature type="transmembrane region" description="Helical" evidence="16">
    <location>
        <begin position="135"/>
        <end position="157"/>
    </location>
</feature>